<dbReference type="EMBL" id="JBHSBY010000119">
    <property type="protein sequence ID" value="MFC4197505.1"/>
    <property type="molecule type" value="Genomic_DNA"/>
</dbReference>
<evidence type="ECO:0000313" key="2">
    <source>
        <dbReference type="Proteomes" id="UP001595792"/>
    </source>
</evidence>
<accession>A0ABV8NKE6</accession>
<comment type="caution">
    <text evidence="1">The sequence shown here is derived from an EMBL/GenBank/DDBJ whole genome shotgun (WGS) entry which is preliminary data.</text>
</comment>
<dbReference type="RefSeq" id="WP_378961034.1">
    <property type="nucleotide sequence ID" value="NZ_JBHRXC010000016.1"/>
</dbReference>
<name>A0ABV8NKE6_9SPHI</name>
<organism evidence="1 2">
    <name type="scientific">Pedobacter jamesrossensis</name>
    <dbReference type="NCBI Taxonomy" id="1908238"/>
    <lineage>
        <taxon>Bacteria</taxon>
        <taxon>Pseudomonadati</taxon>
        <taxon>Bacteroidota</taxon>
        <taxon>Sphingobacteriia</taxon>
        <taxon>Sphingobacteriales</taxon>
        <taxon>Sphingobacteriaceae</taxon>
        <taxon>Pedobacter</taxon>
    </lineage>
</organism>
<dbReference type="Proteomes" id="UP001595792">
    <property type="component" value="Unassembled WGS sequence"/>
</dbReference>
<proteinExistence type="predicted"/>
<keyword evidence="2" id="KW-1185">Reference proteome</keyword>
<sequence length="66" mass="7599">MCTKPLENHKYFNFLKDRDVVMAGSLGLMRIHNTTILEAFAKDSILITDNIVKEFNLKYPADPNLE</sequence>
<reference evidence="2" key="1">
    <citation type="journal article" date="2019" name="Int. J. Syst. Evol. Microbiol.">
        <title>The Global Catalogue of Microorganisms (GCM) 10K type strain sequencing project: providing services to taxonomists for standard genome sequencing and annotation.</title>
        <authorList>
            <consortium name="The Broad Institute Genomics Platform"/>
            <consortium name="The Broad Institute Genome Sequencing Center for Infectious Disease"/>
            <person name="Wu L."/>
            <person name="Ma J."/>
        </authorList>
    </citation>
    <scope>NUCLEOTIDE SEQUENCE [LARGE SCALE GENOMIC DNA]</scope>
    <source>
        <strain evidence="2">CCM 8689</strain>
    </source>
</reference>
<protein>
    <submittedName>
        <fullName evidence="1">Uncharacterized protein</fullName>
    </submittedName>
</protein>
<gene>
    <name evidence="1" type="ORF">ACFOUY_12435</name>
</gene>
<evidence type="ECO:0000313" key="1">
    <source>
        <dbReference type="EMBL" id="MFC4197505.1"/>
    </source>
</evidence>